<dbReference type="Proteomes" id="UP000323129">
    <property type="component" value="Unassembled WGS sequence"/>
</dbReference>
<reference evidence="14" key="7">
    <citation type="journal article" date="2019" name="PLoS ONE">
        <title>Identification and characterization of putative Aeromonas spp. T3SS effectors.</title>
        <authorList>
            <person name="Rangel L.T."/>
            <person name="Marden J."/>
            <person name="Colston S."/>
            <person name="Setubal J.C."/>
            <person name="Graf J."/>
            <person name="Gogarten J.P."/>
        </authorList>
    </citation>
    <scope>NUCLEOTIDE SEQUENCE</scope>
    <source>
        <strain evidence="14">BAQ071013-135</strain>
    </source>
</reference>
<dbReference type="GO" id="GO:0005737">
    <property type="term" value="C:cytoplasm"/>
    <property type="evidence" value="ECO:0007669"/>
    <property type="project" value="UniProtKB-SubCell"/>
</dbReference>
<reference evidence="11 18" key="4">
    <citation type="submission" date="2018-03" db="EMBL/GenBank/DDBJ databases">
        <title>Aeromonas veronii whole genome sequencing and analysis.</title>
        <authorList>
            <person name="Xie H."/>
            <person name="Liu T."/>
            <person name="Wang K."/>
        </authorList>
    </citation>
    <scope>NUCLEOTIDE SEQUENCE [LARGE SCALE GENOMIC DNA]</scope>
    <source>
        <strain evidence="11 18">XH.VA.1</strain>
    </source>
</reference>
<dbReference type="SUPFAM" id="SSF52402">
    <property type="entry name" value="Adenine nucleotide alpha hydrolases-like"/>
    <property type="match status" value="1"/>
</dbReference>
<evidence type="ECO:0000313" key="9">
    <source>
        <dbReference type="EMBL" id="BBR37527.1"/>
    </source>
</evidence>
<evidence type="ECO:0000313" key="13">
    <source>
        <dbReference type="EMBL" id="THJ41565.1"/>
    </source>
</evidence>
<reference evidence="7 17" key="1">
    <citation type="journal article" date="2016" name="J. Clin. Microbiol.">
        <title>Detection and Whole-Genome Sequencing of Carbapenemase-Producing Aeromonas hydrophila Isolates from Routine Perirectal Surveillance Culture.</title>
        <authorList>
            <person name="Hughes H.Y."/>
            <person name="Conlan S.P."/>
            <person name="Lau A.F."/>
            <person name="Dekker J.P."/>
            <person name="Michelin A.V."/>
            <person name="Youn J.H."/>
            <person name="Henderson D.K."/>
            <person name="Frank K.M."/>
            <person name="Segre J.A."/>
            <person name="Palmore T.N."/>
        </authorList>
    </citation>
    <scope>NUCLEOTIDE SEQUENCE [LARGE SCALE GENOMIC DNA]</scope>
    <source>
        <strain evidence="7 17">AVNIH1</strain>
    </source>
</reference>
<dbReference type="Proteomes" id="UP000076809">
    <property type="component" value="Chromosome"/>
</dbReference>
<dbReference type="Proteomes" id="UP000281725">
    <property type="component" value="Unassembled WGS sequence"/>
</dbReference>
<reference evidence="8 19" key="6">
    <citation type="submission" date="2018-11" db="EMBL/GenBank/DDBJ databases">
        <title>Complete genome sequence of multidrug-resistant Aeromonas veronii strain MS-18-37.</title>
        <authorList>
            <person name="Abdelhamed H."/>
            <person name="Lawrence M."/>
            <person name="Waldbieser G."/>
        </authorList>
    </citation>
    <scope>NUCLEOTIDE SEQUENCE [LARGE SCALE GENOMIC DNA]</scope>
    <source>
        <strain evidence="8 19">MS-18-37</strain>
    </source>
</reference>
<dbReference type="EMBL" id="PDXJ01000031">
    <property type="protein sequence ID" value="TND51234.1"/>
    <property type="molecule type" value="Genomic_DNA"/>
</dbReference>
<evidence type="ECO:0000313" key="10">
    <source>
        <dbReference type="EMBL" id="MCR4447867.1"/>
    </source>
</evidence>
<evidence type="ECO:0000313" key="12">
    <source>
        <dbReference type="EMBL" id="RKJ86455.1"/>
    </source>
</evidence>
<dbReference type="EMBL" id="CP033604">
    <property type="protein sequence ID" value="AYV39108.1"/>
    <property type="molecule type" value="Genomic_DNA"/>
</dbReference>
<evidence type="ECO:0000313" key="11">
    <source>
        <dbReference type="EMBL" id="PTH80899.1"/>
    </source>
</evidence>
<evidence type="ECO:0000313" key="15">
    <source>
        <dbReference type="EMBL" id="TYD44394.1"/>
    </source>
</evidence>
<dbReference type="CDD" id="cd23657">
    <property type="entry name" value="USP-A-like"/>
    <property type="match status" value="1"/>
</dbReference>
<dbReference type="PANTHER" id="PTHR46268:SF23">
    <property type="entry name" value="UNIVERSAL STRESS PROTEIN A-RELATED"/>
    <property type="match status" value="1"/>
</dbReference>
<evidence type="ECO:0000256" key="1">
    <source>
        <dbReference type="ARBA" id="ARBA00004496"/>
    </source>
</evidence>
<dbReference type="GeneID" id="60787054"/>
<evidence type="ECO:0000313" key="8">
    <source>
        <dbReference type="EMBL" id="AYV39108.1"/>
    </source>
</evidence>
<evidence type="ECO:0000313" key="7">
    <source>
        <dbReference type="EMBL" id="ANB53481.1"/>
    </source>
</evidence>
<evidence type="ECO:0000313" key="17">
    <source>
        <dbReference type="Proteomes" id="UP000076809"/>
    </source>
</evidence>
<accession>A0A0T6U4N0</accession>
<evidence type="ECO:0000259" key="6">
    <source>
        <dbReference type="Pfam" id="PF00582"/>
    </source>
</evidence>
<accession>A0A653LB48</accession>
<dbReference type="Proteomes" id="UP000439123">
    <property type="component" value="Unassembled WGS sequence"/>
</dbReference>
<dbReference type="eggNOG" id="COG0589">
    <property type="taxonomic scope" value="Bacteria"/>
</dbReference>
<dbReference type="EMBL" id="NQMC01000029">
    <property type="protein sequence ID" value="TYD44394.1"/>
    <property type="molecule type" value="Genomic_DNA"/>
</dbReference>
<reference evidence="14" key="3">
    <citation type="submission" date="2017-10" db="EMBL/GenBank/DDBJ databases">
        <authorList>
            <person name="Colston S.M."/>
            <person name="Graf J."/>
        </authorList>
    </citation>
    <scope>NUCLEOTIDE SEQUENCE</scope>
    <source>
        <strain evidence="14">BAQ071013-135</strain>
    </source>
</reference>
<dbReference type="EMBL" id="CP014774">
    <property type="protein sequence ID" value="ANB53481.1"/>
    <property type="molecule type" value="Genomic_DNA"/>
</dbReference>
<reference evidence="13 21" key="8">
    <citation type="submission" date="2019-04" db="EMBL/GenBank/DDBJ databases">
        <title>Comparative genomics of Aeromonas veronii strains pathogenic to fish.</title>
        <authorList>
            <person name="Cascarano M.C."/>
            <person name="Smyrli M."/>
            <person name="Katharios P."/>
        </authorList>
    </citation>
    <scope>NUCLEOTIDE SEQUENCE [LARGE SCALE GENOMIC DNA]</scope>
    <source>
        <strain evidence="13 21">XU1</strain>
    </source>
</reference>
<evidence type="ECO:0000256" key="2">
    <source>
        <dbReference type="ARBA" id="ARBA00008791"/>
    </source>
</evidence>
<reference evidence="9 24" key="10">
    <citation type="submission" date="2019-12" db="EMBL/GenBank/DDBJ databases">
        <title>complete genome sequences of Aeromonas veronii str. WP3-W19-ESBL-03 isolated from wastewater treatment plant effluent.</title>
        <authorList>
            <person name="Sekizuka T."/>
            <person name="Itokawa K."/>
            <person name="Yatsu K."/>
            <person name="Inamine Y."/>
            <person name="Kuroda M."/>
        </authorList>
    </citation>
    <scope>NUCLEOTIDE SEQUENCE [LARGE SCALE GENOMIC DNA]</scope>
    <source>
        <strain evidence="9 24">WP3-W19-ESBL-03</strain>
    </source>
</reference>
<dbReference type="InterPro" id="IPR006016">
    <property type="entry name" value="UspA"/>
</dbReference>
<dbReference type="Proteomes" id="UP000309618">
    <property type="component" value="Unassembled WGS sequence"/>
</dbReference>
<dbReference type="Proteomes" id="UP000515442">
    <property type="component" value="Chromosome"/>
</dbReference>
<evidence type="ECO:0000256" key="4">
    <source>
        <dbReference type="ARBA" id="ARBA00022490"/>
    </source>
</evidence>
<keyword evidence="4 5" id="KW-0963">Cytoplasm</keyword>
<dbReference type="OMA" id="MNTVPCD"/>
<dbReference type="Proteomes" id="UP001204061">
    <property type="component" value="Unassembled WGS sequence"/>
</dbReference>
<dbReference type="EMBL" id="AP022038">
    <property type="protein sequence ID" value="BBR37527.1"/>
    <property type="molecule type" value="Genomic_DNA"/>
</dbReference>
<evidence type="ECO:0000313" key="23">
    <source>
        <dbReference type="Proteomes" id="UP000439123"/>
    </source>
</evidence>
<dbReference type="Proteomes" id="UP000796104">
    <property type="component" value="Unassembled WGS sequence"/>
</dbReference>
<feature type="domain" description="UspA" evidence="6">
    <location>
        <begin position="7"/>
        <end position="142"/>
    </location>
</feature>
<accession>A0A318D6K0</accession>
<evidence type="ECO:0000313" key="14">
    <source>
        <dbReference type="EMBL" id="TND51234.1"/>
    </source>
</evidence>
<dbReference type="PIRSF" id="PIRSF006276">
    <property type="entry name" value="UspA"/>
    <property type="match status" value="1"/>
</dbReference>
<dbReference type="Gene3D" id="3.40.50.620">
    <property type="entry name" value="HUPs"/>
    <property type="match status" value="1"/>
</dbReference>
<reference evidence="12 20" key="5">
    <citation type="submission" date="2018-09" db="EMBL/GenBank/DDBJ databases">
        <title>Genome sequencing of Aeromonas veronii MS-17-88.</title>
        <authorList>
            <person name="Tekedar H.C."/>
            <person name="Arick M.A."/>
            <person name="Hsu C.-Y."/>
            <person name="Thrash A."/>
            <person name="Karsi A."/>
            <person name="Lawrence M.L."/>
            <person name="Abdelhamed H."/>
        </authorList>
    </citation>
    <scope>NUCLEOTIDE SEQUENCE [LARGE SCALE GENOMIC DNA]</scope>
    <source>
        <strain evidence="12 20">MS 17-88</strain>
    </source>
</reference>
<keyword evidence="22" id="KW-1185">Reference proteome</keyword>
<evidence type="ECO:0000256" key="3">
    <source>
        <dbReference type="ARBA" id="ARBA00011738"/>
    </source>
</evidence>
<evidence type="ECO:0000313" key="18">
    <source>
        <dbReference type="Proteomes" id="UP000241986"/>
    </source>
</evidence>
<reference evidence="10" key="11">
    <citation type="submission" date="2022-08" db="EMBL/GenBank/DDBJ databases">
        <title>A global survey of hypervirulent Aeromonas hydrophila identified this emerging pathogen in farmed fish in the lower Mekong River basin.</title>
        <authorList>
            <person name="Xu T."/>
            <person name="Rasmussen-Ivey C.R."/>
            <person name="Moen F.S."/>
            <person name="Fernandez Bravo A."/>
            <person name="Lamy B."/>
            <person name="Beaz-Hidalgo R."/>
            <person name="Khan C.D."/>
            <person name="Castro Escarpulli G."/>
            <person name="Yasin I.S.M."/>
            <person name="Figueras M.J."/>
            <person name="Azzam Sayuti M."/>
            <person name="Karim M.M."/>
            <person name="Alam K.M."/>
            <person name="Le T.T.T."/>
            <person name="Thao N.H.P."/>
            <person name="Addo S."/>
            <person name="Duodu S."/>
            <person name="Ali S."/>
            <person name="Mey S."/>
            <person name="Somony T."/>
            <person name="Liles M.R."/>
        </authorList>
    </citation>
    <scope>NUCLEOTIDE SEQUENCE</scope>
    <source>
        <strain evidence="10">0.14</strain>
    </source>
</reference>
<dbReference type="EMBL" id="CABWLC010000020">
    <property type="protein sequence ID" value="VXA88494.1"/>
    <property type="molecule type" value="Genomic_DNA"/>
</dbReference>
<name>A0A0T6U4N0_AERVE</name>
<dbReference type="InterPro" id="IPR006015">
    <property type="entry name" value="Universal_stress_UspA"/>
</dbReference>
<dbReference type="AlphaFoldDB" id="A0A0T6U4N0"/>
<evidence type="ECO:0000313" key="19">
    <source>
        <dbReference type="Proteomes" id="UP000267614"/>
    </source>
</evidence>
<proteinExistence type="inferred from homology"/>
<evidence type="ECO:0000313" key="22">
    <source>
        <dbReference type="Proteomes" id="UP000323129"/>
    </source>
</evidence>
<evidence type="ECO:0000313" key="24">
    <source>
        <dbReference type="Proteomes" id="UP000515442"/>
    </source>
</evidence>
<comment type="subunit">
    <text evidence="3">Homodimer.</text>
</comment>
<dbReference type="Proteomes" id="UP000241986">
    <property type="component" value="Unassembled WGS sequence"/>
</dbReference>
<gene>
    <name evidence="16" type="primary">uspA</name>
    <name evidence="16" type="ORF">AERO8C_70156</name>
    <name evidence="14" type="ORF">CF123_20215</name>
    <name evidence="15" type="ORF">CJF24_11450</name>
    <name evidence="12" type="ORF">D6R50_19580</name>
    <name evidence="11" type="ORF">DAA48_11210</name>
    <name evidence="13" type="ORF">E8Q35_18040</name>
    <name evidence="8" type="ORF">EFI48_21105</name>
    <name evidence="10" type="ORF">NS965_05665</name>
    <name evidence="7" type="ORF">WM43_12850</name>
    <name evidence="9" type="ORF">WP3W19E03_00520</name>
</gene>
<dbReference type="EMBL" id="JANLFC010000016">
    <property type="protein sequence ID" value="MCR4447867.1"/>
    <property type="molecule type" value="Genomic_DNA"/>
</dbReference>
<comment type="similarity">
    <text evidence="2 5">Belongs to the universal stress protein A family.</text>
</comment>
<evidence type="ECO:0000313" key="21">
    <source>
        <dbReference type="Proteomes" id="UP000309618"/>
    </source>
</evidence>
<protein>
    <recommendedName>
        <fullName evidence="5">Universal stress protein</fullName>
    </recommendedName>
</protein>
<reference evidence="15 22" key="2">
    <citation type="submission" date="2017-08" db="EMBL/GenBank/DDBJ databases">
        <title>Aeromonas veronii bv sobria strain NS22 whole genome sequencing.</title>
        <authorList>
            <person name="Katharios P."/>
            <person name="Ha V.Q."/>
            <person name="Smyrli M."/>
        </authorList>
    </citation>
    <scope>NUCLEOTIDE SEQUENCE [LARGE SCALE GENOMIC DNA]</scope>
    <source>
        <strain evidence="15 22">NS22</strain>
    </source>
</reference>
<dbReference type="STRING" id="654.AMS64_00205"/>
<dbReference type="RefSeq" id="WP_005339229.1">
    <property type="nucleotide sequence ID" value="NZ_AP022038.1"/>
</dbReference>
<dbReference type="Pfam" id="PF00582">
    <property type="entry name" value="Usp"/>
    <property type="match status" value="1"/>
</dbReference>
<sequence length="145" mass="16337">MSGTTYYKHILAAIDLSEDNRKVIDKAVDRARSNGAKLSVIHVDVDLKDLYTEMIDIDIDNVQDQVIAEAKEKLEAFLASVDYPIEKKLVICGDLSERVNQAVKEYEIDLLVCGHRQSFWSLLTSSARQLMNTVPCDLLVVPLQK</sequence>
<evidence type="ECO:0000313" key="16">
    <source>
        <dbReference type="EMBL" id="VXA88494.1"/>
    </source>
</evidence>
<dbReference type="KEGG" id="avo:AMS64_00205"/>
<dbReference type="InterPro" id="IPR014729">
    <property type="entry name" value="Rossmann-like_a/b/a_fold"/>
</dbReference>
<organism evidence="16 23">
    <name type="scientific">Aeromonas veronii</name>
    <dbReference type="NCBI Taxonomy" id="654"/>
    <lineage>
        <taxon>Bacteria</taxon>
        <taxon>Pseudomonadati</taxon>
        <taxon>Pseudomonadota</taxon>
        <taxon>Gammaproteobacteria</taxon>
        <taxon>Aeromonadales</taxon>
        <taxon>Aeromonadaceae</taxon>
        <taxon>Aeromonas</taxon>
    </lineage>
</organism>
<dbReference type="EMBL" id="PZKL01000028">
    <property type="protein sequence ID" value="PTH80899.1"/>
    <property type="molecule type" value="Genomic_DNA"/>
</dbReference>
<evidence type="ECO:0000256" key="5">
    <source>
        <dbReference type="PIRNR" id="PIRNR006276"/>
    </source>
</evidence>
<reference evidence="16 23" key="9">
    <citation type="submission" date="2019-10" db="EMBL/GenBank/DDBJ databases">
        <authorList>
            <person name="Karimi E."/>
        </authorList>
    </citation>
    <scope>NUCLEOTIDE SEQUENCE [LARGE SCALE GENOMIC DNA]</scope>
    <source>
        <strain evidence="16">Aeromonas sp. 8C</strain>
    </source>
</reference>
<dbReference type="Proteomes" id="UP000267614">
    <property type="component" value="Chromosome"/>
</dbReference>
<comment type="subcellular location">
    <subcellularLocation>
        <location evidence="1 5">Cytoplasm</location>
    </subcellularLocation>
</comment>
<dbReference type="PANTHER" id="PTHR46268">
    <property type="entry name" value="STRESS RESPONSE PROTEIN NHAX"/>
    <property type="match status" value="1"/>
</dbReference>
<dbReference type="OrthoDB" id="9792500at2"/>
<dbReference type="EMBL" id="SSUX01000015">
    <property type="protein sequence ID" value="THJ41565.1"/>
    <property type="molecule type" value="Genomic_DNA"/>
</dbReference>
<dbReference type="EMBL" id="RAWX01000004">
    <property type="protein sequence ID" value="RKJ86455.1"/>
    <property type="molecule type" value="Genomic_DNA"/>
</dbReference>
<evidence type="ECO:0000313" key="20">
    <source>
        <dbReference type="Proteomes" id="UP000281725"/>
    </source>
</evidence>